<evidence type="ECO:0000313" key="2">
    <source>
        <dbReference type="EMBL" id="HGT97983.1"/>
    </source>
</evidence>
<dbReference type="InterPro" id="IPR004260">
    <property type="entry name" value="Pyr-dimer_DNA_glycosylase"/>
</dbReference>
<reference evidence="2" key="1">
    <citation type="journal article" date="2020" name="mSystems">
        <title>Genome- and Community-Level Interaction Insights into Carbon Utilization and Element Cycling Functions of Hydrothermarchaeota in Hydrothermal Sediment.</title>
        <authorList>
            <person name="Zhou Z."/>
            <person name="Liu Y."/>
            <person name="Xu W."/>
            <person name="Pan J."/>
            <person name="Luo Z.H."/>
            <person name="Li M."/>
        </authorList>
    </citation>
    <scope>NUCLEOTIDE SEQUENCE [LARGE SCALE GENOMIC DNA]</scope>
    <source>
        <strain evidence="1">SpSt-629</strain>
        <strain evidence="2">SpSt-688</strain>
    </source>
</reference>
<dbReference type="EMBL" id="DTDH01000024">
    <property type="protein sequence ID" value="HGT97983.1"/>
    <property type="molecule type" value="Genomic_DNA"/>
</dbReference>
<organism evidence="2">
    <name type="scientific">Ignisphaera aggregans</name>
    <dbReference type="NCBI Taxonomy" id="334771"/>
    <lineage>
        <taxon>Archaea</taxon>
        <taxon>Thermoproteota</taxon>
        <taxon>Thermoprotei</taxon>
        <taxon>Desulfurococcales</taxon>
        <taxon>Desulfurococcaceae</taxon>
        <taxon>Ignisphaera</taxon>
    </lineage>
</organism>
<accession>A0A7J3MWS1</accession>
<evidence type="ECO:0000313" key="1">
    <source>
        <dbReference type="EMBL" id="HFQ78110.1"/>
    </source>
</evidence>
<comment type="caution">
    <text evidence="2">The sequence shown here is derived from an EMBL/GenBank/DDBJ whole genome shotgun (WGS) entry which is preliminary data.</text>
</comment>
<proteinExistence type="predicted"/>
<dbReference type="Pfam" id="PF03013">
    <property type="entry name" value="Pyr_excise"/>
    <property type="match status" value="1"/>
</dbReference>
<name>A0A7J3MWS1_9CREN</name>
<dbReference type="EMBL" id="DTAU01000008">
    <property type="protein sequence ID" value="HFQ78110.1"/>
    <property type="molecule type" value="Genomic_DNA"/>
</dbReference>
<gene>
    <name evidence="1" type="ORF">ENT99_00205</name>
    <name evidence="2" type="ORF">ENU64_00945</name>
</gene>
<evidence type="ECO:0008006" key="3">
    <source>
        <dbReference type="Google" id="ProtNLM"/>
    </source>
</evidence>
<sequence length="161" mass="18771">MHGNADALNAALDRVGLIALWREGLLAQKVLEGSTKGYINHPQLTRFKQSQNPLLSIGTYLYYVYLEGVNRGYRFNLNKIKVYNTSITGFIPITSGQIRYEYKLLLYKLSSRDPQWRKQIECIERIDVNPVFYIIEGSISEWEKPRDFLLRDEDSESIKYV</sequence>
<protein>
    <recommendedName>
        <fullName evidence="3">DNA lyase</fullName>
    </recommendedName>
</protein>
<dbReference type="AlphaFoldDB" id="A0A7J3MWS1"/>